<evidence type="ECO:0000313" key="4">
    <source>
        <dbReference type="Proteomes" id="UP001633002"/>
    </source>
</evidence>
<dbReference type="InterPro" id="IPR000477">
    <property type="entry name" value="RT_dom"/>
</dbReference>
<dbReference type="Proteomes" id="UP001633002">
    <property type="component" value="Unassembled WGS sequence"/>
</dbReference>
<dbReference type="SUPFAM" id="SSF56219">
    <property type="entry name" value="DNase I-like"/>
    <property type="match status" value="1"/>
</dbReference>
<dbReference type="EMBL" id="JBJQOH010000003">
    <property type="protein sequence ID" value="KAL3692018.1"/>
    <property type="molecule type" value="Genomic_DNA"/>
</dbReference>
<gene>
    <name evidence="3" type="ORF">R1sor_005669</name>
</gene>
<name>A0ABD3HKS1_9MARC</name>
<dbReference type="Pfam" id="PF13966">
    <property type="entry name" value="zf-RVT"/>
    <property type="match status" value="1"/>
</dbReference>
<dbReference type="PROSITE" id="PS51257">
    <property type="entry name" value="PROKAR_LIPOPROTEIN"/>
    <property type="match status" value="1"/>
</dbReference>
<dbReference type="CDD" id="cd01650">
    <property type="entry name" value="RT_nLTR_like"/>
    <property type="match status" value="1"/>
</dbReference>
<dbReference type="PANTHER" id="PTHR19446">
    <property type="entry name" value="REVERSE TRANSCRIPTASES"/>
    <property type="match status" value="1"/>
</dbReference>
<dbReference type="SUPFAM" id="SSF56672">
    <property type="entry name" value="DNA/RNA polymerases"/>
    <property type="match status" value="1"/>
</dbReference>
<evidence type="ECO:0000259" key="2">
    <source>
        <dbReference type="PROSITE" id="PS50878"/>
    </source>
</evidence>
<dbReference type="Gene3D" id="3.60.10.10">
    <property type="entry name" value="Endonuclease/exonuclease/phosphatase"/>
    <property type="match status" value="1"/>
</dbReference>
<feature type="domain" description="Reverse transcriptase" evidence="2">
    <location>
        <begin position="419"/>
        <end position="696"/>
    </location>
</feature>
<dbReference type="PROSITE" id="PS50878">
    <property type="entry name" value="RT_POL"/>
    <property type="match status" value="1"/>
</dbReference>
<feature type="compositionally biased region" description="Low complexity" evidence="1">
    <location>
        <begin position="1197"/>
        <end position="1213"/>
    </location>
</feature>
<dbReference type="AlphaFoldDB" id="A0ABD3HKS1"/>
<dbReference type="InterPro" id="IPR026960">
    <property type="entry name" value="RVT-Znf"/>
</dbReference>
<sequence length="1271" mass="144914">MDAGVKGDGHVAWVKLNTIIGVVGVACVYAPQSETSRADLWCWLARLVNEGNWVLAGDLNMVEKVEDSNCASPLLRGAELLSWLDLCQEADLRDCYEEAAHKQGSRFTRIQLKGSEVEMSRLDRAYLTCSGEWAHAVTSIKHDSKAGVSDHAPVIVDIALQNQGYTQGHHKTYMKLSVEDFKEKETRSKAIAAWRNKPTHVSDPRINWDLAWRRIKSVVKAARKEKRSREASREELAKLMAEWKYKVEQVNSQENRDCLKIALSLLKDKDEQEASLWRARSRAKWLQAGDAPTKYFFTLWQAKTKQDEIRVLKLEDGTVIEEKSRILAEVGKFYKTLYQEEGDTQATIEARREILLGIDKKVSVEENQMLERPPLEEELEECVRNLAKDKAPGLDGVSADVLREFWEEVKPMCMHLLSIFWEDERLTASEKKGVIKLILKNDERSMLTNRRPITLLGITYKIVSRILADRIKPILPGLVSGQQTGFVPGRSIFDNILTLKLGEEWAVESEQEAVFLKLDFIKAYDRVRHTFLWETLEAMGFSAKFIRLIQGLMVGAEATVHQNGDFTECFELERGVRQGCPLPPFLFSLSTEPLMVMLKQAAANGQVERIKLSGDRTLLHSLFADDTGLCLKASEQNFYAARRLVERFELISGTSLNVAKSLIVPLGMNSIPGWLFQTGCRVASDGEVWTYLGAPMGVNVAEEQLEVFLLEKLTKKINHWSNRLLSWEGRCIVLKHALSVLPNYYMMTLGLTMEEYKKMERVCWKFLWGRNKEGNDKKVMISWERICKDKQEGGLGICAFRQQAVVLKLRLISRILEGEDTEWITMAKDLLEQDFRSKKVNLGRSNTAEIILLLENTGRISKSRILDHILQGWKVGQKKLCFDLGDTVISQDIPISTIIRLGEVYTRRNGREWTVLKRRLRTMRVMQLRDLHGVTRDRLIASERLGYLPDGAAGGSGPVSEAMEFLIRCSDQMSSGGYALNRPGLWRWDPDKNRSDTRQPSWDRSNREWKVTLSPASNMRAKLNVSWGLNWDTERWAEVWKRLWKASLFPRDKLWIWKILNKGFFTAERGAAMGVMEPSCGRCENGTENIEHLFRQCQTVDNTWQDIATLLHQATGQSAENSSLNAETMARSLQAKNKRLDEQGETTNYAGSISLMRAVHQRNRLRRTRRNQREISTDTSEEPRAMETVRALDWSRRASSSSQRTGSDGSGARVARRRRSANSVVSTMTRISLEDDLSSHSWRGRDTIRELAFLGFREISVGIEPDLEGVG</sequence>
<evidence type="ECO:0000313" key="3">
    <source>
        <dbReference type="EMBL" id="KAL3692018.1"/>
    </source>
</evidence>
<dbReference type="InterPro" id="IPR043502">
    <property type="entry name" value="DNA/RNA_pol_sf"/>
</dbReference>
<protein>
    <recommendedName>
        <fullName evidence="2">Reverse transcriptase domain-containing protein</fullName>
    </recommendedName>
</protein>
<evidence type="ECO:0000256" key="1">
    <source>
        <dbReference type="SAM" id="MobiDB-lite"/>
    </source>
</evidence>
<accession>A0ABD3HKS1</accession>
<feature type="region of interest" description="Disordered" evidence="1">
    <location>
        <begin position="1162"/>
        <end position="1225"/>
    </location>
</feature>
<keyword evidence="4" id="KW-1185">Reference proteome</keyword>
<proteinExistence type="predicted"/>
<comment type="caution">
    <text evidence="3">The sequence shown here is derived from an EMBL/GenBank/DDBJ whole genome shotgun (WGS) entry which is preliminary data.</text>
</comment>
<reference evidence="3 4" key="1">
    <citation type="submission" date="2024-09" db="EMBL/GenBank/DDBJ databases">
        <title>Chromosome-scale assembly of Riccia sorocarpa.</title>
        <authorList>
            <person name="Paukszto L."/>
        </authorList>
    </citation>
    <scope>NUCLEOTIDE SEQUENCE [LARGE SCALE GENOMIC DNA]</scope>
    <source>
        <strain evidence="3">LP-2024</strain>
        <tissue evidence="3">Aerial parts of the thallus</tissue>
    </source>
</reference>
<dbReference type="InterPro" id="IPR036691">
    <property type="entry name" value="Endo/exonu/phosph_ase_sf"/>
</dbReference>
<feature type="compositionally biased region" description="Basic and acidic residues" evidence="1">
    <location>
        <begin position="1171"/>
        <end position="1187"/>
    </location>
</feature>
<organism evidence="3 4">
    <name type="scientific">Riccia sorocarpa</name>
    <dbReference type="NCBI Taxonomy" id="122646"/>
    <lineage>
        <taxon>Eukaryota</taxon>
        <taxon>Viridiplantae</taxon>
        <taxon>Streptophyta</taxon>
        <taxon>Embryophyta</taxon>
        <taxon>Marchantiophyta</taxon>
        <taxon>Marchantiopsida</taxon>
        <taxon>Marchantiidae</taxon>
        <taxon>Marchantiales</taxon>
        <taxon>Ricciaceae</taxon>
        <taxon>Riccia</taxon>
    </lineage>
</organism>
<dbReference type="Pfam" id="PF00078">
    <property type="entry name" value="RVT_1"/>
    <property type="match status" value="1"/>
</dbReference>